<dbReference type="EMBL" id="RRYP01008068">
    <property type="protein sequence ID" value="TNV80044.1"/>
    <property type="molecule type" value="Genomic_DNA"/>
</dbReference>
<organism evidence="1 2">
    <name type="scientific">Halteria grandinella</name>
    <dbReference type="NCBI Taxonomy" id="5974"/>
    <lineage>
        <taxon>Eukaryota</taxon>
        <taxon>Sar</taxon>
        <taxon>Alveolata</taxon>
        <taxon>Ciliophora</taxon>
        <taxon>Intramacronucleata</taxon>
        <taxon>Spirotrichea</taxon>
        <taxon>Stichotrichia</taxon>
        <taxon>Sporadotrichida</taxon>
        <taxon>Halteriidae</taxon>
        <taxon>Halteria</taxon>
    </lineage>
</organism>
<gene>
    <name evidence="1" type="ORF">FGO68_gene3669</name>
</gene>
<proteinExistence type="predicted"/>
<name>A0A8J8T2P0_HALGN</name>
<protein>
    <submittedName>
        <fullName evidence="1">Uncharacterized protein</fullName>
    </submittedName>
</protein>
<dbReference type="AlphaFoldDB" id="A0A8J8T2P0"/>
<evidence type="ECO:0000313" key="1">
    <source>
        <dbReference type="EMBL" id="TNV80044.1"/>
    </source>
</evidence>
<accession>A0A8J8T2P0</accession>
<dbReference type="Proteomes" id="UP000785679">
    <property type="component" value="Unassembled WGS sequence"/>
</dbReference>
<comment type="caution">
    <text evidence="1">The sequence shown here is derived from an EMBL/GenBank/DDBJ whole genome shotgun (WGS) entry which is preliminary data.</text>
</comment>
<evidence type="ECO:0000313" key="2">
    <source>
        <dbReference type="Proteomes" id="UP000785679"/>
    </source>
</evidence>
<sequence length="123" mass="14362">MLVVVLILCDKHLLYNFWPVHHQTHIAAEHEAHKGRYCVGIFGIIVVLAPFNKGMICWIVLPHELFYRLEAPNNRQVKAVMEGYSLLSVEMHAHIDPNESVIHEVSQKQVEEQAEYHYLFILY</sequence>
<reference evidence="1" key="1">
    <citation type="submission" date="2019-06" db="EMBL/GenBank/DDBJ databases">
        <authorList>
            <person name="Zheng W."/>
        </authorList>
    </citation>
    <scope>NUCLEOTIDE SEQUENCE</scope>
    <source>
        <strain evidence="1">QDHG01</strain>
    </source>
</reference>
<keyword evidence="2" id="KW-1185">Reference proteome</keyword>